<dbReference type="SMART" id="SM00450">
    <property type="entry name" value="RHOD"/>
    <property type="match status" value="1"/>
</dbReference>
<dbReference type="GO" id="GO:0005739">
    <property type="term" value="C:mitochondrion"/>
    <property type="evidence" value="ECO:0007669"/>
    <property type="project" value="TreeGrafter"/>
</dbReference>
<evidence type="ECO:0000256" key="1">
    <source>
        <dbReference type="SAM" id="SignalP"/>
    </source>
</evidence>
<evidence type="ECO:0000313" key="3">
    <source>
        <dbReference type="EMBL" id="AOW01084.1"/>
    </source>
</evidence>
<dbReference type="PROSITE" id="PS50206">
    <property type="entry name" value="RHODANESE_3"/>
    <property type="match status" value="1"/>
</dbReference>
<dbReference type="eggNOG" id="KOG1530">
    <property type="taxonomic scope" value="Eukaryota"/>
</dbReference>
<dbReference type="VEuPathDB" id="FungiDB:YALI1_B02604g"/>
<reference evidence="4 6" key="2">
    <citation type="submission" date="2018-07" db="EMBL/GenBank/DDBJ databases">
        <title>Draft Genome Assemblies for Five Robust Yarrowia lipolytica Strains Exhibiting High Lipid Production and Pentose Sugar Utilization and Sugar Alcohol Secretion from Undetoxified Lignocellulosic Biomass Hydrolysates.</title>
        <authorList>
            <consortium name="DOE Joint Genome Institute"/>
            <person name="Walker C."/>
            <person name="Ryu S."/>
            <person name="Na H."/>
            <person name="Zane M."/>
            <person name="LaButti K."/>
            <person name="Lipzen A."/>
            <person name="Haridas S."/>
            <person name="Barry K."/>
            <person name="Grigoriev I.V."/>
            <person name="Quarterman J."/>
            <person name="Slininger P."/>
            <person name="Dien B."/>
            <person name="Trinh C.T."/>
        </authorList>
    </citation>
    <scope>NUCLEOTIDE SEQUENCE [LARGE SCALE GENOMIC DNA]</scope>
    <source>
        <strain evidence="4 6">YB392</strain>
    </source>
</reference>
<dbReference type="InterPro" id="IPR036873">
    <property type="entry name" value="Rhodanese-like_dom_sf"/>
</dbReference>
<evidence type="ECO:0000259" key="2">
    <source>
        <dbReference type="PROSITE" id="PS50206"/>
    </source>
</evidence>
<feature type="domain" description="Rhodanese" evidence="2">
    <location>
        <begin position="41"/>
        <end position="142"/>
    </location>
</feature>
<dbReference type="KEGG" id="yli:2906956"/>
<organism evidence="3 5">
    <name type="scientific">Yarrowia lipolytica</name>
    <name type="common">Candida lipolytica</name>
    <dbReference type="NCBI Taxonomy" id="4952"/>
    <lineage>
        <taxon>Eukaryota</taxon>
        <taxon>Fungi</taxon>
        <taxon>Dikarya</taxon>
        <taxon>Ascomycota</taxon>
        <taxon>Saccharomycotina</taxon>
        <taxon>Dipodascomycetes</taxon>
        <taxon>Dipodascales</taxon>
        <taxon>Dipodascales incertae sedis</taxon>
        <taxon>Yarrowia</taxon>
    </lineage>
</organism>
<dbReference type="SUPFAM" id="SSF52821">
    <property type="entry name" value="Rhodanese/Cell cycle control phosphatase"/>
    <property type="match status" value="1"/>
</dbReference>
<dbReference type="Pfam" id="PF00581">
    <property type="entry name" value="Rhodanese"/>
    <property type="match status" value="1"/>
</dbReference>
<dbReference type="PANTHER" id="PTHR44086">
    <property type="entry name" value="THIOSULFATE SULFURTRANSFERASE RDL2, MITOCHONDRIAL-RELATED"/>
    <property type="match status" value="1"/>
</dbReference>
<evidence type="ECO:0000313" key="4">
    <source>
        <dbReference type="EMBL" id="RDW25918.1"/>
    </source>
</evidence>
<dbReference type="OMA" id="KTFNTIC"/>
<dbReference type="Proteomes" id="UP000182444">
    <property type="component" value="Chromosome 1B"/>
</dbReference>
<dbReference type="Proteomes" id="UP000256601">
    <property type="component" value="Unassembled WGS sequence"/>
</dbReference>
<dbReference type="GO" id="GO:0004792">
    <property type="term" value="F:thiosulfate-cyanide sulfurtransferase activity"/>
    <property type="evidence" value="ECO:0007669"/>
    <property type="project" value="TreeGrafter"/>
</dbReference>
<dbReference type="OrthoDB" id="566238at2759"/>
<sequence length="143" mass="15888">MKLSTLFSTFVCVTLGVASSAKEYSYFDVKKLSESLVDGSAPADTILIDVREPSEYAAGFIPGAFNMPLKTQSFALCKSPEEFETAMGFPKPSKNMHVVFYCQSGVRARMAEKQGEQCGYENRGIYLGSWKEWSQYETEVGQC</sequence>
<evidence type="ECO:0000313" key="6">
    <source>
        <dbReference type="Proteomes" id="UP000256601"/>
    </source>
</evidence>
<gene>
    <name evidence="4" type="ORF">B0I71DRAFT_170708</name>
    <name evidence="3" type="ORF">YALI1_B02604g</name>
</gene>
<proteinExistence type="predicted"/>
<dbReference type="PANTHER" id="PTHR44086:SF10">
    <property type="entry name" value="THIOSULFATE SULFURTRANSFERASE_RHODANESE-LIKE DOMAIN-CONTAINING PROTEIN 3"/>
    <property type="match status" value="1"/>
</dbReference>
<name>A0A1H6PRZ9_YARLL</name>
<dbReference type="EMBL" id="CP017554">
    <property type="protein sequence ID" value="AOW01084.1"/>
    <property type="molecule type" value="Genomic_DNA"/>
</dbReference>
<keyword evidence="1" id="KW-0732">Signal</keyword>
<evidence type="ECO:0000313" key="5">
    <source>
        <dbReference type="Proteomes" id="UP000182444"/>
    </source>
</evidence>
<dbReference type="GeneID" id="2906956"/>
<feature type="signal peptide" evidence="1">
    <location>
        <begin position="1"/>
        <end position="20"/>
    </location>
</feature>
<dbReference type="RefSeq" id="XP_500394.1">
    <property type="nucleotide sequence ID" value="XM_500394.1"/>
</dbReference>
<dbReference type="InterPro" id="IPR001763">
    <property type="entry name" value="Rhodanese-like_dom"/>
</dbReference>
<accession>A0A1H6PRZ9</accession>
<feature type="chain" id="PRO_5033742242" evidence="1">
    <location>
        <begin position="21"/>
        <end position="143"/>
    </location>
</feature>
<dbReference type="VEuPathDB" id="FungiDB:YALI0_B01650g"/>
<dbReference type="Gene3D" id="3.40.250.10">
    <property type="entry name" value="Rhodanese-like domain"/>
    <property type="match status" value="1"/>
</dbReference>
<dbReference type="AlphaFoldDB" id="A0A1H6PRZ9"/>
<reference evidence="3 5" key="1">
    <citation type="journal article" date="2016" name="PLoS ONE">
        <title>Sequence Assembly of Yarrowia lipolytica Strain W29/CLIB89 Shows Transposable Element Diversity.</title>
        <authorList>
            <person name="Magnan C."/>
            <person name="Yu J."/>
            <person name="Chang I."/>
            <person name="Jahn E."/>
            <person name="Kanomata Y."/>
            <person name="Wu J."/>
            <person name="Zeller M."/>
            <person name="Oakes M."/>
            <person name="Baldi P."/>
            <person name="Sandmeyer S."/>
        </authorList>
    </citation>
    <scope>NUCLEOTIDE SEQUENCE [LARGE SCALE GENOMIC DNA]</scope>
    <source>
        <strain evidence="3">CLIB89</strain>
        <strain evidence="5">CLIB89(W29)</strain>
    </source>
</reference>
<dbReference type="EMBL" id="KZ857335">
    <property type="protein sequence ID" value="RDW25918.1"/>
    <property type="molecule type" value="Genomic_DNA"/>
</dbReference>
<protein>
    <submittedName>
        <fullName evidence="4">Rhodanese-like domain-containing protein</fullName>
    </submittedName>
</protein>